<dbReference type="InterPro" id="IPR043148">
    <property type="entry name" value="TagF_C"/>
</dbReference>
<evidence type="ECO:0000313" key="1">
    <source>
        <dbReference type="EMBL" id="MBT1444929.1"/>
    </source>
</evidence>
<reference evidence="1 2" key="1">
    <citation type="submission" date="2021-05" db="EMBL/GenBank/DDBJ databases">
        <title>Shewanella sp. JM162201.</title>
        <authorList>
            <person name="Xu S."/>
            <person name="Li A."/>
        </authorList>
    </citation>
    <scope>NUCLEOTIDE SEQUENCE [LARGE SCALE GENOMIC DNA]</scope>
    <source>
        <strain evidence="1 2">JM162201</strain>
    </source>
</reference>
<dbReference type="RefSeq" id="WP_214507122.1">
    <property type="nucleotide sequence ID" value="NZ_JAHEPS010000003.1"/>
</dbReference>
<sequence length="489" mass="55288">MGFSVVDEVAKGQFEGAVVYSSTSLPSHDGLFLVAISMPEYAQAAIARLVAAGVSETRCLPLGSDSAAIVLEQMLAANKMRALTLLAEPLTGFVDFERRFFAEAYQCLDARRDGSAVIGLYALGRGGGYIEHLGALPQSLPNHYQLNWFTDLLTDKSNEAFFLMSQSAMQRYSDVDLVISAHVFDCSPRQTPKLSFVHMVYDFLLFSEQTYQHLQASDLHYVFVPSQASMKMHQNICRELNLNEQVVLIPGGYPKHDANLRQYKALYENTVPEDLIIYAPTLSSLPAKNECDESYSILEAEVFLKELLATHPQLKLIIRPHPEDMALVQFSLAHPRAEALRRVLHWAAGHPRCEIDDDKRSYLASFSRAKLLITDTASVAFSFALLTGRRPVFFSGNHQTLCERYPDNQFISDRPYFGDCVESAAELKERVELALNNKMNTSAGQAFFQRTLYNLGRSEEYALEAIRYILAGERHPDWWYWQDHRRESE</sequence>
<keyword evidence="2" id="KW-1185">Reference proteome</keyword>
<comment type="caution">
    <text evidence="1">The sequence shown here is derived from an EMBL/GenBank/DDBJ whole genome shotgun (WGS) entry which is preliminary data.</text>
</comment>
<gene>
    <name evidence="1" type="ORF">KJI95_10380</name>
</gene>
<proteinExistence type="predicted"/>
<name>A0ABS5V3B1_9GAMM</name>
<dbReference type="Gene3D" id="3.40.50.12580">
    <property type="match status" value="1"/>
</dbReference>
<evidence type="ECO:0000313" key="2">
    <source>
        <dbReference type="Proteomes" id="UP001195903"/>
    </source>
</evidence>
<protein>
    <submittedName>
        <fullName evidence="1">CDP-glycerol glycerophosphotransferase family protein</fullName>
    </submittedName>
</protein>
<accession>A0ABS5V3B1</accession>
<dbReference type="EMBL" id="JAHEPS010000003">
    <property type="protein sequence ID" value="MBT1444929.1"/>
    <property type="molecule type" value="Genomic_DNA"/>
</dbReference>
<organism evidence="1 2">
    <name type="scientific">Shewanella jiangmenensis</name>
    <dbReference type="NCBI Taxonomy" id="2837387"/>
    <lineage>
        <taxon>Bacteria</taxon>
        <taxon>Pseudomonadati</taxon>
        <taxon>Pseudomonadota</taxon>
        <taxon>Gammaproteobacteria</taxon>
        <taxon>Alteromonadales</taxon>
        <taxon>Shewanellaceae</taxon>
        <taxon>Shewanella</taxon>
    </lineage>
</organism>
<dbReference type="Proteomes" id="UP001195903">
    <property type="component" value="Unassembled WGS sequence"/>
</dbReference>